<feature type="signal peptide" evidence="2">
    <location>
        <begin position="1"/>
        <end position="27"/>
    </location>
</feature>
<reference evidence="3 4" key="1">
    <citation type="submission" date="2018-07" db="EMBL/GenBank/DDBJ databases">
        <title>Genomic Encyclopedia of Type Strains, Phase IV (KMG-IV): sequencing the most valuable type-strain genomes for metagenomic binning, comparative biology and taxonomic classification.</title>
        <authorList>
            <person name="Goeker M."/>
        </authorList>
    </citation>
    <scope>NUCLEOTIDE SEQUENCE [LARGE SCALE GENOMIC DNA]</scope>
    <source>
        <strain evidence="3 4">DSM 26725</strain>
    </source>
</reference>
<feature type="region of interest" description="Disordered" evidence="1">
    <location>
        <begin position="79"/>
        <end position="100"/>
    </location>
</feature>
<proteinExistence type="predicted"/>
<name>A0A3D9FFT1_9SPHN</name>
<dbReference type="InterPro" id="IPR008309">
    <property type="entry name" value="YdbL"/>
</dbReference>
<evidence type="ECO:0000313" key="3">
    <source>
        <dbReference type="EMBL" id="RED15951.1"/>
    </source>
</evidence>
<dbReference type="RefSeq" id="WP_116235411.1">
    <property type="nucleotide sequence ID" value="NZ_QRDP01000004.1"/>
</dbReference>
<feature type="chain" id="PRO_5017650803" description="DUF1318 domain-containing protein" evidence="2">
    <location>
        <begin position="28"/>
        <end position="127"/>
    </location>
</feature>
<gene>
    <name evidence="3" type="ORF">DFR46_0960</name>
</gene>
<dbReference type="Proteomes" id="UP000256310">
    <property type="component" value="Unassembled WGS sequence"/>
</dbReference>
<evidence type="ECO:0008006" key="5">
    <source>
        <dbReference type="Google" id="ProtNLM"/>
    </source>
</evidence>
<accession>A0A3D9FFT1</accession>
<sequence>MTKRNKSLAAIFATAAIVGGLATMAPAQNSAVSQAISQGIVGETASGYLGFAQTPSAELRAQVDAINLGRRSAFSDLAQQRGTTRQQVAEETACNRLSSVSPGQAYQLRDGVWRTRGSAPIPTPDYC</sequence>
<protein>
    <recommendedName>
        <fullName evidence="5">DUF1318 domain-containing protein</fullName>
    </recommendedName>
</protein>
<dbReference type="AlphaFoldDB" id="A0A3D9FFT1"/>
<dbReference type="OrthoDB" id="7474881at2"/>
<evidence type="ECO:0000256" key="1">
    <source>
        <dbReference type="SAM" id="MobiDB-lite"/>
    </source>
</evidence>
<organism evidence="3 4">
    <name type="scientific">Parasphingopyxis lamellibrachiae</name>
    <dbReference type="NCBI Taxonomy" id="680125"/>
    <lineage>
        <taxon>Bacteria</taxon>
        <taxon>Pseudomonadati</taxon>
        <taxon>Pseudomonadota</taxon>
        <taxon>Alphaproteobacteria</taxon>
        <taxon>Sphingomonadales</taxon>
        <taxon>Sphingomonadaceae</taxon>
        <taxon>Parasphingopyxis</taxon>
    </lineage>
</organism>
<dbReference type="EMBL" id="QRDP01000004">
    <property type="protein sequence ID" value="RED15951.1"/>
    <property type="molecule type" value="Genomic_DNA"/>
</dbReference>
<dbReference type="Pfam" id="PF07027">
    <property type="entry name" value="DUF1318"/>
    <property type="match status" value="1"/>
</dbReference>
<evidence type="ECO:0000256" key="2">
    <source>
        <dbReference type="SAM" id="SignalP"/>
    </source>
</evidence>
<comment type="caution">
    <text evidence="3">The sequence shown here is derived from an EMBL/GenBank/DDBJ whole genome shotgun (WGS) entry which is preliminary data.</text>
</comment>
<keyword evidence="4" id="KW-1185">Reference proteome</keyword>
<evidence type="ECO:0000313" key="4">
    <source>
        <dbReference type="Proteomes" id="UP000256310"/>
    </source>
</evidence>
<keyword evidence="2" id="KW-0732">Signal</keyword>